<dbReference type="Proteomes" id="UP001259659">
    <property type="component" value="Unassembled WGS sequence"/>
</dbReference>
<proteinExistence type="predicted"/>
<evidence type="ECO:0000313" key="3">
    <source>
        <dbReference type="EMBL" id="MDS0259001.1"/>
    </source>
</evidence>
<reference evidence="3 4" key="1">
    <citation type="submission" date="2022-06" db="EMBL/GenBank/DDBJ databases">
        <title>Haloarcula sp. a new haloarchaeum isolate from saline soil.</title>
        <authorList>
            <person name="Strakova D."/>
            <person name="Galisteo C."/>
            <person name="Sanchez-Porro C."/>
            <person name="Ventosa A."/>
        </authorList>
    </citation>
    <scope>NUCLEOTIDE SEQUENCE [LARGE SCALE GENOMIC DNA]</scope>
    <source>
        <strain evidence="3 4">S1CR25-12</strain>
    </source>
</reference>
<accession>A0ABU2F9V2</accession>
<evidence type="ECO:0000313" key="4">
    <source>
        <dbReference type="Proteomes" id="UP001259659"/>
    </source>
</evidence>
<evidence type="ECO:0000256" key="1">
    <source>
        <dbReference type="SAM" id="MobiDB-lite"/>
    </source>
</evidence>
<dbReference type="RefSeq" id="WP_310918591.1">
    <property type="nucleotide sequence ID" value="NZ_JAMQON010000001.1"/>
</dbReference>
<dbReference type="Pfam" id="PF03168">
    <property type="entry name" value="LEA_2"/>
    <property type="match status" value="2"/>
</dbReference>
<feature type="domain" description="Water stress and hypersensitive response" evidence="2">
    <location>
        <begin position="35"/>
        <end position="153"/>
    </location>
</feature>
<keyword evidence="4" id="KW-1185">Reference proteome</keyword>
<comment type="caution">
    <text evidence="3">The sequence shown here is derived from an EMBL/GenBank/DDBJ whole genome shotgun (WGS) entry which is preliminary data.</text>
</comment>
<sequence>MVALGRSGKVGVVALVLVGSIGGAFAVGLVGTPGVETVENRFTDISANTTTIGTTLTVSNPNPVGVTLGGTAIEYTISMNDVAVASGEKTGIALTRGNSTLDFSTRMRNSEIPPWWTTHIANGERTTVHIDATVSDSLVGEQSFSFTQNRTIQTDILGAFNTTETRPVDANVPFVSDPVLYVNETRGSWDRENLTRSETPLDTEFDVYNPKPVPYTVTRVGYTTYMNDVRVGSGETKRGYFIGPGERETVGVDTRIRTDSLDRWWVSHLQRNQNTELYIDFYLVLEAGGERFRVDLDAIDYEKPIETDIFGTKASSPTGNATAGGAPSDGSPDEDGGDAAEGTPTPSEGTESGDGGLLGGGL</sequence>
<feature type="compositionally biased region" description="Gly residues" evidence="1">
    <location>
        <begin position="352"/>
        <end position="362"/>
    </location>
</feature>
<dbReference type="Gene3D" id="2.60.40.10">
    <property type="entry name" value="Immunoglobulins"/>
    <property type="match status" value="2"/>
</dbReference>
<feature type="region of interest" description="Disordered" evidence="1">
    <location>
        <begin position="310"/>
        <end position="362"/>
    </location>
</feature>
<dbReference type="SMART" id="SM00769">
    <property type="entry name" value="WHy"/>
    <property type="match status" value="2"/>
</dbReference>
<name>A0ABU2F9V2_9EURY</name>
<evidence type="ECO:0000259" key="2">
    <source>
        <dbReference type="SMART" id="SM00769"/>
    </source>
</evidence>
<dbReference type="InterPro" id="IPR013990">
    <property type="entry name" value="WHy-dom"/>
</dbReference>
<gene>
    <name evidence="3" type="ORF">NDI56_06295</name>
</gene>
<dbReference type="InterPro" id="IPR004864">
    <property type="entry name" value="LEA_2"/>
</dbReference>
<protein>
    <submittedName>
        <fullName evidence="3">LEA type 2 family protein</fullName>
    </submittedName>
</protein>
<feature type="domain" description="Water stress and hypersensitive response" evidence="2">
    <location>
        <begin position="182"/>
        <end position="302"/>
    </location>
</feature>
<dbReference type="EMBL" id="JAMQON010000001">
    <property type="protein sequence ID" value="MDS0259001.1"/>
    <property type="molecule type" value="Genomic_DNA"/>
</dbReference>
<dbReference type="SUPFAM" id="SSF117070">
    <property type="entry name" value="LEA14-like"/>
    <property type="match status" value="2"/>
</dbReference>
<organism evidence="3 4">
    <name type="scientific">Haloarcula saliterrae</name>
    <dbReference type="NCBI Taxonomy" id="2950534"/>
    <lineage>
        <taxon>Archaea</taxon>
        <taxon>Methanobacteriati</taxon>
        <taxon>Methanobacteriota</taxon>
        <taxon>Stenosarchaea group</taxon>
        <taxon>Halobacteria</taxon>
        <taxon>Halobacteriales</taxon>
        <taxon>Haloarculaceae</taxon>
        <taxon>Haloarcula</taxon>
    </lineage>
</organism>
<dbReference type="InterPro" id="IPR013783">
    <property type="entry name" value="Ig-like_fold"/>
</dbReference>